<evidence type="ECO:0000256" key="15">
    <source>
        <dbReference type="ARBA" id="ARBA00049250"/>
    </source>
</evidence>
<evidence type="ECO:0000313" key="17">
    <source>
        <dbReference type="EMBL" id="KAJ1121157.1"/>
    </source>
</evidence>
<dbReference type="EC" id="2.1.1.290" evidence="5"/>
<evidence type="ECO:0000256" key="4">
    <source>
        <dbReference type="ARBA" id="ARBA00012155"/>
    </source>
</evidence>
<evidence type="ECO:0000256" key="14">
    <source>
        <dbReference type="ARBA" id="ARBA00030847"/>
    </source>
</evidence>
<evidence type="ECO:0000256" key="11">
    <source>
        <dbReference type="ARBA" id="ARBA00025588"/>
    </source>
</evidence>
<comment type="catalytic activity">
    <reaction evidence="15">
        <text>7-[(3S)-(3-amino-3-methoxycarbonyl)propyl]wyosine(37) in tRNA(Phe) + S-adenosyl-L-methionine + CO2 = wybutosine(37) in tRNA(Phe) + S-adenosyl-L-homocysteine + 2 H(+)</text>
        <dbReference type="Rhea" id="RHEA:37119"/>
        <dbReference type="Rhea" id="RHEA-COMP:11844"/>
        <dbReference type="Rhea" id="RHEA-COMP:11847"/>
        <dbReference type="ChEBI" id="CHEBI:15378"/>
        <dbReference type="ChEBI" id="CHEBI:16526"/>
        <dbReference type="ChEBI" id="CHEBI:57856"/>
        <dbReference type="ChEBI" id="CHEBI:59789"/>
        <dbReference type="ChEBI" id="CHEBI:73544"/>
        <dbReference type="ChEBI" id="CHEBI:74275"/>
        <dbReference type="EC" id="2.3.1.231"/>
    </reaction>
</comment>
<evidence type="ECO:0000256" key="3">
    <source>
        <dbReference type="ARBA" id="ARBA00010703"/>
    </source>
</evidence>
<comment type="subunit">
    <text evidence="16">Interacts with RNF144B/IBRDC2.</text>
</comment>
<proteinExistence type="inferred from homology"/>
<sequence length="677" mass="74806">MGKRRGRAARDTAVQGTNDSSIVSKCSMAALGYFPDDFLSCFVTKNSRRAPLINRGYYIRARAVDQCVRNFLLQTQDSSRRQILSLGAGFDSLYFRLKSDGALKNAVVCEVDFPEVIRRKAALISRTKELTELVGVSESTRCPSSGLVGLHGDDYMLLGVDLSDLSLLENGLKQAGLDPGSPTLLLAEVVLTYMDNSQSSAVISWAADQFQSACFVLYEQIHPEDPFGQVMQKHFCQLNSRLHALTQFPDREAQRKRFLDGGWEECAVLDMNEFYHRFISESERKRIEDLEPFDEFEEWHLKCSHYIILTASKGGLARTSPPRGSAGFTVADTPETRGSILARECPMAPPHTGPRRFGHKSALLGPDVIISTGGFGEKSGRHGRQRDIHTLIRQGRRWVTGCRHASEEHWDARLFHTMTWLPDSKCCLVLGGRLSPLHPCSGILCLTWEESAEGNTCRVAAGPPSPEEEPPPRWRHSATEVVFRGDSYIFVYGGRSPLNAQLEDWHFLHSKKLKWEKIPVEGLVPEGRHSHSACSWKGGALIAGGLGAEGLPLGSVLFLSPAPTGFVWQSFETHPSMVPRYSHTAHVYKGKLLLVGGVWIHSPSVPGVTVIDLSSGQTSEFKINTTSLGWPLMLHNHSSILLPDETSLMVLGGGGNCFSFGTHLNHQPVLLDLAEIL</sequence>
<dbReference type="PANTHER" id="PTHR46529">
    <property type="entry name" value="TRNA WYBUTOSINE-SYNTHESIZING PROTEIN 4"/>
    <property type="match status" value="1"/>
</dbReference>
<evidence type="ECO:0000256" key="1">
    <source>
        <dbReference type="ARBA" id="ARBA00001806"/>
    </source>
</evidence>
<keyword evidence="7" id="KW-0489">Methyltransferase</keyword>
<dbReference type="GO" id="GO:0030488">
    <property type="term" value="P:tRNA methylation"/>
    <property type="evidence" value="ECO:0007669"/>
    <property type="project" value="TreeGrafter"/>
</dbReference>
<evidence type="ECO:0000256" key="2">
    <source>
        <dbReference type="ARBA" id="ARBA00004797"/>
    </source>
</evidence>
<evidence type="ECO:0000256" key="8">
    <source>
        <dbReference type="ARBA" id="ARBA00022679"/>
    </source>
</evidence>
<keyword evidence="18" id="KW-1185">Reference proteome</keyword>
<dbReference type="Pfam" id="PF24681">
    <property type="entry name" value="Kelch_KLHDC2_KLHL20_DRC7"/>
    <property type="match status" value="1"/>
</dbReference>
<evidence type="ECO:0000313" key="18">
    <source>
        <dbReference type="Proteomes" id="UP001066276"/>
    </source>
</evidence>
<comment type="caution">
    <text evidence="17">The sequence shown here is derived from an EMBL/GenBank/DDBJ whole genome shotgun (WGS) entry which is preliminary data.</text>
</comment>
<dbReference type="AlphaFoldDB" id="A0AAV7P1Q8"/>
<dbReference type="InterPro" id="IPR007213">
    <property type="entry name" value="Ppm1/Ppm2/Tcmp"/>
</dbReference>
<dbReference type="GO" id="GO:0031591">
    <property type="term" value="P:wybutosine biosynthetic process"/>
    <property type="evidence" value="ECO:0007669"/>
    <property type="project" value="TreeGrafter"/>
</dbReference>
<dbReference type="SUPFAM" id="SSF117281">
    <property type="entry name" value="Kelch motif"/>
    <property type="match status" value="1"/>
</dbReference>
<protein>
    <recommendedName>
        <fullName evidence="6">tRNA wybutosine-synthesizing protein 4</fullName>
        <ecNumber evidence="5">2.1.1.290</ecNumber>
        <ecNumber evidence="4">2.3.1.231</ecNumber>
    </recommendedName>
    <alternativeName>
        <fullName evidence="13">Leucine carboxyl methyltransferase 2</fullName>
    </alternativeName>
    <alternativeName>
        <fullName evidence="14">tRNA(Phe) (7-(3-amino-3-(methoxycarbonyl)propyl)wyosine(37)-N)-methoxycarbonyltransferase</fullName>
    </alternativeName>
    <alternativeName>
        <fullName evidence="12">tRNA(Phe) (7-(3-amino-3-carboxypropyl)wyosine(37)-O)-methyltransferase</fullName>
    </alternativeName>
</protein>
<reference evidence="17" key="1">
    <citation type="journal article" date="2022" name="bioRxiv">
        <title>Sequencing and chromosome-scale assembly of the giantPleurodeles waltlgenome.</title>
        <authorList>
            <person name="Brown T."/>
            <person name="Elewa A."/>
            <person name="Iarovenko S."/>
            <person name="Subramanian E."/>
            <person name="Araus A.J."/>
            <person name="Petzold A."/>
            <person name="Susuki M."/>
            <person name="Suzuki K.-i.T."/>
            <person name="Hayashi T."/>
            <person name="Toyoda A."/>
            <person name="Oliveira C."/>
            <person name="Osipova E."/>
            <person name="Leigh N.D."/>
            <person name="Simon A."/>
            <person name="Yun M.H."/>
        </authorList>
    </citation>
    <scope>NUCLEOTIDE SEQUENCE</scope>
    <source>
        <strain evidence="17">20211129_DDA</strain>
        <tissue evidence="17">Liver</tissue>
    </source>
</reference>
<evidence type="ECO:0000256" key="6">
    <source>
        <dbReference type="ARBA" id="ARBA00018045"/>
    </source>
</evidence>
<dbReference type="Gene3D" id="2.120.10.80">
    <property type="entry name" value="Kelch-type beta propeller"/>
    <property type="match status" value="1"/>
</dbReference>
<comment type="catalytic activity">
    <reaction evidence="1">
        <text>7-[(3S)-3-amino-3-carboxypropyl]wyosine(37) in tRNA(Phe) + S-adenosyl-L-methionine = 7-[(3S)-(3-amino-3-methoxycarbonyl)propyl]wyosine(37) in tRNA(Phe) + S-adenosyl-L-homocysteine</text>
        <dbReference type="Rhea" id="RHEA:36903"/>
        <dbReference type="Rhea" id="RHEA-COMP:10379"/>
        <dbReference type="Rhea" id="RHEA-COMP:11844"/>
        <dbReference type="ChEBI" id="CHEBI:57856"/>
        <dbReference type="ChEBI" id="CHEBI:59789"/>
        <dbReference type="ChEBI" id="CHEBI:73543"/>
        <dbReference type="ChEBI" id="CHEBI:74275"/>
        <dbReference type="EC" id="2.1.1.290"/>
    </reaction>
</comment>
<comment type="function">
    <text evidence="11">Probable S-adenosyl-L-methionine-dependent methyltransferase that acts as a component of the wybutosine biosynthesis pathway. Wybutosine is a hyper modified guanosine with a tricyclic base found at the 3'-position adjacent to the anticodon of eukaryotic phenylalanine tRNA. May methylate the carboxyl group of leucine residues to form alpha-leucine ester residues.</text>
</comment>
<dbReference type="FunFam" id="2.120.10.80:FF:000084">
    <property type="entry name" value="Leucine carboxyl methyltransferase 2"/>
    <property type="match status" value="1"/>
</dbReference>
<evidence type="ECO:0000256" key="10">
    <source>
        <dbReference type="ARBA" id="ARBA00022694"/>
    </source>
</evidence>
<keyword evidence="10" id="KW-0819">tRNA processing</keyword>
<evidence type="ECO:0000256" key="5">
    <source>
        <dbReference type="ARBA" id="ARBA00012779"/>
    </source>
</evidence>
<evidence type="ECO:0000256" key="12">
    <source>
        <dbReference type="ARBA" id="ARBA00029750"/>
    </source>
</evidence>
<dbReference type="Proteomes" id="UP001066276">
    <property type="component" value="Chromosome 8"/>
</dbReference>
<dbReference type="EC" id="2.3.1.231" evidence="4"/>
<keyword evidence="9" id="KW-0949">S-adenosyl-L-methionine</keyword>
<evidence type="ECO:0000256" key="13">
    <source>
        <dbReference type="ARBA" id="ARBA00030231"/>
    </source>
</evidence>
<dbReference type="PANTHER" id="PTHR46529:SF1">
    <property type="entry name" value="TRNA WYBUTOSINE-SYNTHESIZING PROTEIN 4"/>
    <property type="match status" value="1"/>
</dbReference>
<evidence type="ECO:0000256" key="7">
    <source>
        <dbReference type="ARBA" id="ARBA00022603"/>
    </source>
</evidence>
<dbReference type="Pfam" id="PF04072">
    <property type="entry name" value="LCM"/>
    <property type="match status" value="1"/>
</dbReference>
<dbReference type="FunFam" id="3.40.50.150:FF:000207">
    <property type="entry name" value="Leucine carboxyl methyltransferase 2"/>
    <property type="match status" value="1"/>
</dbReference>
<dbReference type="GO" id="GO:0008175">
    <property type="term" value="F:tRNA methyltransferase activity"/>
    <property type="evidence" value="ECO:0007669"/>
    <property type="project" value="TreeGrafter"/>
</dbReference>
<gene>
    <name evidence="17" type="ORF">NDU88_009284</name>
</gene>
<dbReference type="EMBL" id="JANPWB010000012">
    <property type="protein sequence ID" value="KAJ1121157.1"/>
    <property type="molecule type" value="Genomic_DNA"/>
</dbReference>
<comment type="pathway">
    <text evidence="2">tRNA modification; wybutosine-tRNA(Phe) biosynthesis.</text>
</comment>
<dbReference type="Gene3D" id="3.40.50.150">
    <property type="entry name" value="Vaccinia Virus protein VP39"/>
    <property type="match status" value="1"/>
</dbReference>
<dbReference type="SUPFAM" id="SSF53335">
    <property type="entry name" value="S-adenosyl-L-methionine-dependent methyltransferases"/>
    <property type="match status" value="1"/>
</dbReference>
<keyword evidence="8" id="KW-0808">Transferase</keyword>
<name>A0AAV7P1Q8_PLEWA</name>
<evidence type="ECO:0000256" key="9">
    <source>
        <dbReference type="ARBA" id="ARBA00022691"/>
    </source>
</evidence>
<organism evidence="17 18">
    <name type="scientific">Pleurodeles waltl</name>
    <name type="common">Iberian ribbed newt</name>
    <dbReference type="NCBI Taxonomy" id="8319"/>
    <lineage>
        <taxon>Eukaryota</taxon>
        <taxon>Metazoa</taxon>
        <taxon>Chordata</taxon>
        <taxon>Craniata</taxon>
        <taxon>Vertebrata</taxon>
        <taxon>Euteleostomi</taxon>
        <taxon>Amphibia</taxon>
        <taxon>Batrachia</taxon>
        <taxon>Caudata</taxon>
        <taxon>Salamandroidea</taxon>
        <taxon>Salamandridae</taxon>
        <taxon>Pleurodelinae</taxon>
        <taxon>Pleurodeles</taxon>
    </lineage>
</organism>
<accession>A0AAV7P1Q8</accession>
<dbReference type="InterPro" id="IPR029063">
    <property type="entry name" value="SAM-dependent_MTases_sf"/>
</dbReference>
<evidence type="ECO:0000256" key="16">
    <source>
        <dbReference type="ARBA" id="ARBA00061925"/>
    </source>
</evidence>
<dbReference type="InterPro" id="IPR015915">
    <property type="entry name" value="Kelch-typ_b-propeller"/>
</dbReference>
<comment type="similarity">
    <text evidence="3">Belongs to the methyltransferase superfamily. LCMT family.</text>
</comment>